<evidence type="ECO:0000313" key="3">
    <source>
        <dbReference type="Proteomes" id="UP001642260"/>
    </source>
</evidence>
<feature type="coiled-coil region" evidence="1">
    <location>
        <begin position="11"/>
        <end position="64"/>
    </location>
</feature>
<gene>
    <name evidence="2" type="ORF">ERUC_LOCUS44054</name>
</gene>
<reference evidence="2 3" key="1">
    <citation type="submission" date="2022-03" db="EMBL/GenBank/DDBJ databases">
        <authorList>
            <person name="Macdonald S."/>
            <person name="Ahmed S."/>
            <person name="Newling K."/>
        </authorList>
    </citation>
    <scope>NUCLEOTIDE SEQUENCE [LARGE SCALE GENOMIC DNA]</scope>
</reference>
<organism evidence="2 3">
    <name type="scientific">Eruca vesicaria subsp. sativa</name>
    <name type="common">Garden rocket</name>
    <name type="synonym">Eruca sativa</name>
    <dbReference type="NCBI Taxonomy" id="29727"/>
    <lineage>
        <taxon>Eukaryota</taxon>
        <taxon>Viridiplantae</taxon>
        <taxon>Streptophyta</taxon>
        <taxon>Embryophyta</taxon>
        <taxon>Tracheophyta</taxon>
        <taxon>Spermatophyta</taxon>
        <taxon>Magnoliopsida</taxon>
        <taxon>eudicotyledons</taxon>
        <taxon>Gunneridae</taxon>
        <taxon>Pentapetalae</taxon>
        <taxon>rosids</taxon>
        <taxon>malvids</taxon>
        <taxon>Brassicales</taxon>
        <taxon>Brassicaceae</taxon>
        <taxon>Brassiceae</taxon>
        <taxon>Eruca</taxon>
    </lineage>
</organism>
<sequence length="121" mass="14147">MENHVKKMAYLKKVTLENQKLKEEMLKLTWKNQASLAINDEIYLAKLQAENQKQTEEVLALIKRNNALLRKQSELYEKAIEAHKSKSKETYLSSQSIDARRNISLTSSRKVSESETRNRPR</sequence>
<comment type="caution">
    <text evidence="2">The sequence shown here is derived from an EMBL/GenBank/DDBJ whole genome shotgun (WGS) entry which is preliminary data.</text>
</comment>
<dbReference type="AlphaFoldDB" id="A0ABC8M772"/>
<keyword evidence="3" id="KW-1185">Reference proteome</keyword>
<evidence type="ECO:0000256" key="1">
    <source>
        <dbReference type="SAM" id="Coils"/>
    </source>
</evidence>
<protein>
    <submittedName>
        <fullName evidence="2">Uncharacterized protein</fullName>
    </submittedName>
</protein>
<dbReference type="EMBL" id="CAKOAT010952931">
    <property type="protein sequence ID" value="CAH8391571.1"/>
    <property type="molecule type" value="Genomic_DNA"/>
</dbReference>
<keyword evidence="1" id="KW-0175">Coiled coil</keyword>
<accession>A0ABC8M772</accession>
<name>A0ABC8M772_ERUVS</name>
<evidence type="ECO:0000313" key="2">
    <source>
        <dbReference type="EMBL" id="CAH8391571.1"/>
    </source>
</evidence>
<dbReference type="Proteomes" id="UP001642260">
    <property type="component" value="Unassembled WGS sequence"/>
</dbReference>
<proteinExistence type="predicted"/>